<sequence length="269" mass="29572">MRKILLHGCLGVAVLLSLFPFYWTVVMATNTTQDVFRNPPKLTIGPHLFDNVQTVLQSVDLIAPIVNTVLVALGTTVLVLFFDSLAAFAFAKYDFPGRKVLFGLLLLMFMVPTQLALIPQFVIMAELGWVGTLKALVIPAAANAFGIFWMRQYISNAVPDEMLEAAHLDGAGFFRIYRSVILPVIRPGLAFLGIFTFIAAWNDYVWPLIILLDPNKVTLQVALSQLNVGLKQDYSVLMAGALIGVLPLVVMFVLFARNFIGDAVKGAVK</sequence>
<evidence type="ECO:0000256" key="5">
    <source>
        <dbReference type="ARBA" id="ARBA00022989"/>
    </source>
</evidence>
<evidence type="ECO:0000313" key="9">
    <source>
        <dbReference type="EMBL" id="SDS49535.1"/>
    </source>
</evidence>
<dbReference type="PANTHER" id="PTHR43744:SF12">
    <property type="entry name" value="ABC TRANSPORTER PERMEASE PROTEIN MG189-RELATED"/>
    <property type="match status" value="1"/>
</dbReference>
<evidence type="ECO:0000256" key="7">
    <source>
        <dbReference type="RuleBase" id="RU363032"/>
    </source>
</evidence>
<dbReference type="PANTHER" id="PTHR43744">
    <property type="entry name" value="ABC TRANSPORTER PERMEASE PROTEIN MG189-RELATED-RELATED"/>
    <property type="match status" value="1"/>
</dbReference>
<dbReference type="InterPro" id="IPR000515">
    <property type="entry name" value="MetI-like"/>
</dbReference>
<keyword evidence="10" id="KW-1185">Reference proteome</keyword>
<feature type="domain" description="ABC transmembrane type-1" evidence="8">
    <location>
        <begin position="65"/>
        <end position="255"/>
    </location>
</feature>
<dbReference type="GO" id="GO:0055085">
    <property type="term" value="P:transmembrane transport"/>
    <property type="evidence" value="ECO:0007669"/>
    <property type="project" value="InterPro"/>
</dbReference>
<comment type="subcellular location">
    <subcellularLocation>
        <location evidence="1 7">Cell membrane</location>
        <topology evidence="1 7">Multi-pass membrane protein</topology>
    </subcellularLocation>
</comment>
<reference evidence="9 10" key="1">
    <citation type="submission" date="2016-10" db="EMBL/GenBank/DDBJ databases">
        <authorList>
            <person name="de Groot N.N."/>
        </authorList>
    </citation>
    <scope>NUCLEOTIDE SEQUENCE [LARGE SCALE GENOMIC DNA]</scope>
    <source>
        <strain evidence="9 10">DSM 43941</strain>
    </source>
</reference>
<dbReference type="GO" id="GO:0005886">
    <property type="term" value="C:plasma membrane"/>
    <property type="evidence" value="ECO:0007669"/>
    <property type="project" value="UniProtKB-SubCell"/>
</dbReference>
<keyword evidence="6 7" id="KW-0472">Membrane</keyword>
<proteinExistence type="inferred from homology"/>
<keyword evidence="3" id="KW-1003">Cell membrane</keyword>
<keyword evidence="2 7" id="KW-0813">Transport</keyword>
<dbReference type="EMBL" id="LT629758">
    <property type="protein sequence ID" value="SDS49535.1"/>
    <property type="molecule type" value="Genomic_DNA"/>
</dbReference>
<evidence type="ECO:0000256" key="6">
    <source>
        <dbReference type="ARBA" id="ARBA00023136"/>
    </source>
</evidence>
<evidence type="ECO:0000256" key="3">
    <source>
        <dbReference type="ARBA" id="ARBA00022475"/>
    </source>
</evidence>
<evidence type="ECO:0000256" key="4">
    <source>
        <dbReference type="ARBA" id="ARBA00022692"/>
    </source>
</evidence>
<evidence type="ECO:0000259" key="8">
    <source>
        <dbReference type="PROSITE" id="PS50928"/>
    </source>
</evidence>
<dbReference type="Gene3D" id="1.10.3720.10">
    <property type="entry name" value="MetI-like"/>
    <property type="match status" value="1"/>
</dbReference>
<dbReference type="AlphaFoldDB" id="A0A1H1SNI6"/>
<evidence type="ECO:0000256" key="1">
    <source>
        <dbReference type="ARBA" id="ARBA00004651"/>
    </source>
</evidence>
<comment type="similarity">
    <text evidence="7">Belongs to the binding-protein-dependent transport system permease family.</text>
</comment>
<keyword evidence="5 7" id="KW-1133">Transmembrane helix</keyword>
<gene>
    <name evidence="9" type="ORF">SAMN04489716_0910</name>
</gene>
<protein>
    <submittedName>
        <fullName evidence="9">Carbohydrate ABC transporter membrane protein 2, CUT1 family</fullName>
    </submittedName>
</protein>
<feature type="transmembrane region" description="Helical" evidence="7">
    <location>
        <begin position="129"/>
        <end position="149"/>
    </location>
</feature>
<accession>A0A1H1SNI6</accession>
<name>A0A1H1SNI6_9ACTN</name>
<evidence type="ECO:0000313" key="10">
    <source>
        <dbReference type="Proteomes" id="UP000198688"/>
    </source>
</evidence>
<dbReference type="STRING" id="113562.SAMN04489716_0910"/>
<feature type="transmembrane region" description="Helical" evidence="7">
    <location>
        <begin position="61"/>
        <end position="88"/>
    </location>
</feature>
<organism evidence="9 10">
    <name type="scientific">Actinoplanes derwentensis</name>
    <dbReference type="NCBI Taxonomy" id="113562"/>
    <lineage>
        <taxon>Bacteria</taxon>
        <taxon>Bacillati</taxon>
        <taxon>Actinomycetota</taxon>
        <taxon>Actinomycetes</taxon>
        <taxon>Micromonosporales</taxon>
        <taxon>Micromonosporaceae</taxon>
        <taxon>Actinoplanes</taxon>
    </lineage>
</organism>
<evidence type="ECO:0000256" key="2">
    <source>
        <dbReference type="ARBA" id="ARBA00022448"/>
    </source>
</evidence>
<dbReference type="Pfam" id="PF00528">
    <property type="entry name" value="BPD_transp_1"/>
    <property type="match status" value="1"/>
</dbReference>
<dbReference type="PROSITE" id="PS50928">
    <property type="entry name" value="ABC_TM1"/>
    <property type="match status" value="1"/>
</dbReference>
<keyword evidence="4 7" id="KW-0812">Transmembrane</keyword>
<feature type="transmembrane region" description="Helical" evidence="7">
    <location>
        <begin position="234"/>
        <end position="256"/>
    </location>
</feature>
<dbReference type="Proteomes" id="UP000198688">
    <property type="component" value="Chromosome I"/>
</dbReference>
<feature type="transmembrane region" description="Helical" evidence="7">
    <location>
        <begin position="100"/>
        <end position="123"/>
    </location>
</feature>
<dbReference type="SUPFAM" id="SSF161098">
    <property type="entry name" value="MetI-like"/>
    <property type="match status" value="1"/>
</dbReference>
<dbReference type="RefSeq" id="WP_197686117.1">
    <property type="nucleotide sequence ID" value="NZ_BOMJ01000009.1"/>
</dbReference>
<dbReference type="InterPro" id="IPR035906">
    <property type="entry name" value="MetI-like_sf"/>
</dbReference>
<dbReference type="CDD" id="cd06261">
    <property type="entry name" value="TM_PBP2"/>
    <property type="match status" value="1"/>
</dbReference>
<feature type="transmembrane region" description="Helical" evidence="7">
    <location>
        <begin position="180"/>
        <end position="201"/>
    </location>
</feature>